<dbReference type="InterPro" id="IPR057667">
    <property type="entry name" value="HTH_SB"/>
</dbReference>
<comment type="caution">
    <text evidence="4">The sequence shown here is derived from an EMBL/GenBank/DDBJ whole genome shotgun (WGS) entry which is preliminary data.</text>
</comment>
<evidence type="ECO:0000313" key="5">
    <source>
        <dbReference type="Proteomes" id="UP001274896"/>
    </source>
</evidence>
<name>A0AAE0QWQ4_9TELE</name>
<evidence type="ECO:0000259" key="2">
    <source>
        <dbReference type="Pfam" id="PF01498"/>
    </source>
</evidence>
<evidence type="ECO:0000256" key="1">
    <source>
        <dbReference type="SAM" id="MobiDB-lite"/>
    </source>
</evidence>
<dbReference type="InterPro" id="IPR052338">
    <property type="entry name" value="Transposase_5"/>
</dbReference>
<accession>A0AAE0QWQ4</accession>
<dbReference type="InterPro" id="IPR002492">
    <property type="entry name" value="Transposase_Tc1-like"/>
</dbReference>
<dbReference type="PANTHER" id="PTHR23022">
    <property type="entry name" value="TRANSPOSABLE ELEMENT-RELATED"/>
    <property type="match status" value="1"/>
</dbReference>
<evidence type="ECO:0000259" key="3">
    <source>
        <dbReference type="Pfam" id="PF25787"/>
    </source>
</evidence>
<reference evidence="4" key="1">
    <citation type="submission" date="2023-06" db="EMBL/GenBank/DDBJ databases">
        <title>Male Hemibagrus guttatus genome.</title>
        <authorList>
            <person name="Bian C."/>
        </authorList>
    </citation>
    <scope>NUCLEOTIDE SEQUENCE</scope>
    <source>
        <strain evidence="4">Male_cb2023</strain>
        <tissue evidence="4">Muscle</tissue>
    </source>
</reference>
<dbReference type="Gene3D" id="3.30.420.10">
    <property type="entry name" value="Ribonuclease H-like superfamily/Ribonuclease H"/>
    <property type="match status" value="1"/>
</dbReference>
<feature type="domain" description="Transposase Tc1-like" evidence="2">
    <location>
        <begin position="88"/>
        <end position="154"/>
    </location>
</feature>
<keyword evidence="5" id="KW-1185">Reference proteome</keyword>
<dbReference type="Pfam" id="PF25787">
    <property type="entry name" value="HTH_SB"/>
    <property type="match status" value="1"/>
</dbReference>
<dbReference type="Gene3D" id="1.10.10.10">
    <property type="entry name" value="Winged helix-like DNA-binding domain superfamily/Winged helix DNA-binding domain"/>
    <property type="match status" value="2"/>
</dbReference>
<evidence type="ECO:0000313" key="4">
    <source>
        <dbReference type="EMBL" id="KAK3535617.1"/>
    </source>
</evidence>
<evidence type="ECO:0008006" key="6">
    <source>
        <dbReference type="Google" id="ProtNLM"/>
    </source>
</evidence>
<feature type="domain" description="Sleeping Beauty transposase HTH" evidence="3">
    <location>
        <begin position="18"/>
        <end position="69"/>
    </location>
</feature>
<dbReference type="Pfam" id="PF01498">
    <property type="entry name" value="HTH_Tnp_Tc3_2"/>
    <property type="match status" value="1"/>
</dbReference>
<organism evidence="4 5">
    <name type="scientific">Hemibagrus guttatus</name>
    <dbReference type="NCBI Taxonomy" id="175788"/>
    <lineage>
        <taxon>Eukaryota</taxon>
        <taxon>Metazoa</taxon>
        <taxon>Chordata</taxon>
        <taxon>Craniata</taxon>
        <taxon>Vertebrata</taxon>
        <taxon>Euteleostomi</taxon>
        <taxon>Actinopterygii</taxon>
        <taxon>Neopterygii</taxon>
        <taxon>Teleostei</taxon>
        <taxon>Ostariophysi</taxon>
        <taxon>Siluriformes</taxon>
        <taxon>Bagridae</taxon>
        <taxon>Hemibagrus</taxon>
    </lineage>
</organism>
<feature type="non-terminal residue" evidence="4">
    <location>
        <position position="1"/>
    </location>
</feature>
<dbReference type="InterPro" id="IPR036397">
    <property type="entry name" value="RNaseH_sf"/>
</dbReference>
<dbReference type="PANTHER" id="PTHR23022:SF135">
    <property type="entry name" value="SI:DKEY-77F5.3"/>
    <property type="match status" value="1"/>
</dbReference>
<dbReference type="InterPro" id="IPR009057">
    <property type="entry name" value="Homeodomain-like_sf"/>
</dbReference>
<gene>
    <name evidence="4" type="ORF">QTP70_017810</name>
</gene>
<dbReference type="SUPFAM" id="SSF46689">
    <property type="entry name" value="Homeodomain-like"/>
    <property type="match status" value="1"/>
</dbReference>
<feature type="region of interest" description="Disordered" evidence="1">
    <location>
        <begin position="1"/>
        <end position="25"/>
    </location>
</feature>
<dbReference type="GO" id="GO:0006313">
    <property type="term" value="P:DNA transposition"/>
    <property type="evidence" value="ECO:0007669"/>
    <property type="project" value="InterPro"/>
</dbReference>
<dbReference type="Proteomes" id="UP001274896">
    <property type="component" value="Unassembled WGS sequence"/>
</dbReference>
<proteinExistence type="predicted"/>
<protein>
    <recommendedName>
        <fullName evidence="6">Transposase Tc1-like domain-containing protein</fullName>
    </recommendedName>
</protein>
<dbReference type="InterPro" id="IPR036388">
    <property type="entry name" value="WH-like_DNA-bd_sf"/>
</dbReference>
<feature type="compositionally biased region" description="Low complexity" evidence="1">
    <location>
        <begin position="1"/>
        <end position="17"/>
    </location>
</feature>
<dbReference type="AlphaFoldDB" id="A0AAE0QWQ4"/>
<dbReference type="EMBL" id="JAUCMX010000009">
    <property type="protein sequence ID" value="KAK3535617.1"/>
    <property type="molecule type" value="Genomic_DNA"/>
</dbReference>
<dbReference type="GO" id="GO:0003677">
    <property type="term" value="F:DNA binding"/>
    <property type="evidence" value="ECO:0007669"/>
    <property type="project" value="InterPro"/>
</dbReference>
<dbReference type="GO" id="GO:0015074">
    <property type="term" value="P:DNA integration"/>
    <property type="evidence" value="ECO:0007669"/>
    <property type="project" value="InterPro"/>
</dbReference>
<sequence>YKRHLSTTSNSQTPNSTMAKTKELSKDTRNKIVDLHQAEKTESAIGKQLGVKKSTVGAIIRKWKTYKTTDNLPRSGAPRKISARGVKMITRTVSKNPRTTRGDLVNDLQRAGTKVTMATISNTLRHQGLKSRRVPLLKPVHVRVRLKFAREHLDDPEEDWENVIWRKNAELHPKNTIPTVKHGGGNIMLWGCFSAKGTRTTDPCKGKNEWGHVS</sequence>